<comment type="caution">
    <text evidence="8">The sequence shown here is derived from an EMBL/GenBank/DDBJ whole genome shotgun (WGS) entry which is preliminary data.</text>
</comment>
<sequence length="414" mass="44825">MTPVSHFRGRSFFIQVSADSQQWFKLNIPFIDPLLHGIRVTGSAIINSVFCVTGSFSGSTMPNSQHLPRYLPEQTYEWNYKHAPEPVDREVHSFPGCWTFCGLPVPSPLGIPAGPLLNGKWVLYYASLGFDVLTYKTVRSSSRSCYPLPNLQPVQTSSLEGTETAVKLSAEMQGSWAVSFGMPSAEPDVWRRDVEQTRKQLPAEKRLSVSVVGSLQPDWSLEDLADDYARCAKWAIESGADCVETNFSCPNVCTRDGQLYQQPEAAALVASRVKAVSGTVPYLIKIGHLSQKAEAHAFLQAILPFAAGIVMTNSVATTVVDDQGTPLFSGEQRGICGAATRQASLNQLRLFTELIAELPADQPRPDLISCGGIGSACDVRAFLAAGANATHLATAAMCDPLIACQIRKELAANS</sequence>
<dbReference type="GO" id="GO:0044205">
    <property type="term" value="P:'de novo' UMP biosynthetic process"/>
    <property type="evidence" value="ECO:0007669"/>
    <property type="project" value="UniProtKB-UniPathway"/>
</dbReference>
<gene>
    <name evidence="8" type="ORF">DIT97_01670</name>
</gene>
<evidence type="ECO:0000256" key="4">
    <source>
        <dbReference type="ARBA" id="ARBA00022643"/>
    </source>
</evidence>
<dbReference type="InterPro" id="IPR001295">
    <property type="entry name" value="Dihydroorotate_DH_CS"/>
</dbReference>
<dbReference type="PANTHER" id="PTHR48109">
    <property type="entry name" value="DIHYDROOROTATE DEHYDROGENASE (QUINONE), MITOCHONDRIAL-RELATED"/>
    <property type="match status" value="1"/>
</dbReference>
<dbReference type="GO" id="GO:0006207">
    <property type="term" value="P:'de novo' pyrimidine nucleobase biosynthetic process"/>
    <property type="evidence" value="ECO:0007669"/>
    <property type="project" value="InterPro"/>
</dbReference>
<accession>A0A3D3QYZ6</accession>
<evidence type="ECO:0000259" key="7">
    <source>
        <dbReference type="Pfam" id="PF01180"/>
    </source>
</evidence>
<evidence type="ECO:0000256" key="6">
    <source>
        <dbReference type="ARBA" id="ARBA00023002"/>
    </source>
</evidence>
<comment type="cofactor">
    <cofactor evidence="1">
        <name>FMN</name>
        <dbReference type="ChEBI" id="CHEBI:58210"/>
    </cofactor>
</comment>
<dbReference type="GO" id="GO:0005737">
    <property type="term" value="C:cytoplasm"/>
    <property type="evidence" value="ECO:0007669"/>
    <property type="project" value="InterPro"/>
</dbReference>
<feature type="domain" description="Dihydroorotate dehydrogenase catalytic" evidence="7">
    <location>
        <begin position="100"/>
        <end position="411"/>
    </location>
</feature>
<evidence type="ECO:0000256" key="2">
    <source>
        <dbReference type="ARBA" id="ARBA00004725"/>
    </source>
</evidence>
<evidence type="ECO:0000256" key="3">
    <source>
        <dbReference type="ARBA" id="ARBA00022630"/>
    </source>
</evidence>
<keyword evidence="4" id="KW-0288">FMN</keyword>
<dbReference type="SUPFAM" id="SSF51395">
    <property type="entry name" value="FMN-linked oxidoreductases"/>
    <property type="match status" value="1"/>
</dbReference>
<evidence type="ECO:0000256" key="5">
    <source>
        <dbReference type="ARBA" id="ARBA00022975"/>
    </source>
</evidence>
<dbReference type="AlphaFoldDB" id="A0A3D3QYZ6"/>
<dbReference type="Pfam" id="PF01180">
    <property type="entry name" value="DHO_dh"/>
    <property type="match status" value="1"/>
</dbReference>
<dbReference type="PANTHER" id="PTHR48109:SF1">
    <property type="entry name" value="DIHYDROOROTATE DEHYDROGENASE (FUMARATE)"/>
    <property type="match status" value="1"/>
</dbReference>
<keyword evidence="5" id="KW-0665">Pyrimidine biosynthesis</keyword>
<reference evidence="8 9" key="1">
    <citation type="journal article" date="2018" name="Nat. Biotechnol.">
        <title>A standardized bacterial taxonomy based on genome phylogeny substantially revises the tree of life.</title>
        <authorList>
            <person name="Parks D.H."/>
            <person name="Chuvochina M."/>
            <person name="Waite D.W."/>
            <person name="Rinke C."/>
            <person name="Skarshewski A."/>
            <person name="Chaumeil P.A."/>
            <person name="Hugenholtz P."/>
        </authorList>
    </citation>
    <scope>NUCLEOTIDE SEQUENCE [LARGE SCALE GENOMIC DNA]</scope>
    <source>
        <strain evidence="8">UBA9375</strain>
    </source>
</reference>
<dbReference type="Proteomes" id="UP000263642">
    <property type="component" value="Unassembled WGS sequence"/>
</dbReference>
<dbReference type="Gene3D" id="3.20.20.70">
    <property type="entry name" value="Aldolase class I"/>
    <property type="match status" value="1"/>
</dbReference>
<dbReference type="UniPathway" id="UPA00070"/>
<dbReference type="EMBL" id="DQAY01000011">
    <property type="protein sequence ID" value="HCO21824.1"/>
    <property type="molecule type" value="Genomic_DNA"/>
</dbReference>
<dbReference type="InterPro" id="IPR005720">
    <property type="entry name" value="Dihydroorotate_DH_cat"/>
</dbReference>
<dbReference type="InterPro" id="IPR013785">
    <property type="entry name" value="Aldolase_TIM"/>
</dbReference>
<name>A0A3D3QYZ6_9PLAN</name>
<dbReference type="GO" id="GO:0004152">
    <property type="term" value="F:dihydroorotate dehydrogenase activity"/>
    <property type="evidence" value="ECO:0007669"/>
    <property type="project" value="UniProtKB-ARBA"/>
</dbReference>
<protein>
    <recommendedName>
        <fullName evidence="7">Dihydroorotate dehydrogenase catalytic domain-containing protein</fullName>
    </recommendedName>
</protein>
<evidence type="ECO:0000313" key="8">
    <source>
        <dbReference type="EMBL" id="HCO21824.1"/>
    </source>
</evidence>
<keyword evidence="6" id="KW-0560">Oxidoreductase</keyword>
<dbReference type="PROSITE" id="PS00912">
    <property type="entry name" value="DHODEHASE_2"/>
    <property type="match status" value="1"/>
</dbReference>
<keyword evidence="3" id="KW-0285">Flavoprotein</keyword>
<proteinExistence type="predicted"/>
<dbReference type="InterPro" id="IPR050074">
    <property type="entry name" value="DHO_dehydrogenase"/>
</dbReference>
<evidence type="ECO:0000313" key="9">
    <source>
        <dbReference type="Proteomes" id="UP000263642"/>
    </source>
</evidence>
<evidence type="ECO:0000256" key="1">
    <source>
        <dbReference type="ARBA" id="ARBA00001917"/>
    </source>
</evidence>
<organism evidence="8 9">
    <name type="scientific">Gimesia maris</name>
    <dbReference type="NCBI Taxonomy" id="122"/>
    <lineage>
        <taxon>Bacteria</taxon>
        <taxon>Pseudomonadati</taxon>
        <taxon>Planctomycetota</taxon>
        <taxon>Planctomycetia</taxon>
        <taxon>Planctomycetales</taxon>
        <taxon>Planctomycetaceae</taxon>
        <taxon>Gimesia</taxon>
    </lineage>
</organism>
<comment type="pathway">
    <text evidence="2">Pyrimidine metabolism; UMP biosynthesis via de novo pathway.</text>
</comment>